<feature type="DNA-binding region" description="Homeobox" evidence="9">
    <location>
        <begin position="13"/>
        <end position="72"/>
    </location>
</feature>
<dbReference type="GO" id="GO:0003677">
    <property type="term" value="F:DNA binding"/>
    <property type="evidence" value="ECO:0007669"/>
    <property type="project" value="UniProtKB-UniRule"/>
</dbReference>
<feature type="domain" description="Homeobox" evidence="12">
    <location>
        <begin position="11"/>
        <end position="71"/>
    </location>
</feature>
<keyword evidence="6 9" id="KW-0371">Homeobox</keyword>
<evidence type="ECO:0000256" key="11">
    <source>
        <dbReference type="SAM" id="MobiDB-lite"/>
    </source>
</evidence>
<protein>
    <recommendedName>
        <fullName evidence="12">Homeobox domain-containing protein</fullName>
    </recommendedName>
</protein>
<dbReference type="Gramene" id="HORVU.MOREX.r3.7HG0732940.1">
    <property type="protein sequence ID" value="HORVU.MOREX.r3.7HG0732940.1"/>
    <property type="gene ID" value="HORVU.MOREX.r3.7HG0732940"/>
</dbReference>
<feature type="region of interest" description="Disordered" evidence="11">
    <location>
        <begin position="1"/>
        <end position="21"/>
    </location>
</feature>
<evidence type="ECO:0000256" key="7">
    <source>
        <dbReference type="ARBA" id="ARBA00023163"/>
    </source>
</evidence>
<dbReference type="PROSITE" id="PS50071">
    <property type="entry name" value="HOMEOBOX_2"/>
    <property type="match status" value="1"/>
</dbReference>
<dbReference type="InterPro" id="IPR001356">
    <property type="entry name" value="HD"/>
</dbReference>
<evidence type="ECO:0000313" key="13">
    <source>
        <dbReference type="EnsemblPlants" id="HORVU.MOREX.r3.7HG0732940.1"/>
    </source>
</evidence>
<dbReference type="RefSeq" id="XP_044959999.1">
    <property type="nucleotide sequence ID" value="XM_045104064.1"/>
</dbReference>
<accession>A0A8I6YII9</accession>
<organism evidence="13 14">
    <name type="scientific">Hordeum vulgare subsp. vulgare</name>
    <name type="common">Domesticated barley</name>
    <dbReference type="NCBI Taxonomy" id="112509"/>
    <lineage>
        <taxon>Eukaryota</taxon>
        <taxon>Viridiplantae</taxon>
        <taxon>Streptophyta</taxon>
        <taxon>Embryophyta</taxon>
        <taxon>Tracheophyta</taxon>
        <taxon>Spermatophyta</taxon>
        <taxon>Magnoliopsida</taxon>
        <taxon>Liliopsida</taxon>
        <taxon>Poales</taxon>
        <taxon>Poaceae</taxon>
        <taxon>BOP clade</taxon>
        <taxon>Pooideae</taxon>
        <taxon>Triticodae</taxon>
        <taxon>Triticeae</taxon>
        <taxon>Hordeinae</taxon>
        <taxon>Hordeum</taxon>
    </lineage>
</organism>
<evidence type="ECO:0000313" key="14">
    <source>
        <dbReference type="Proteomes" id="UP000011116"/>
    </source>
</evidence>
<dbReference type="PANTHER" id="PTHR45654:SF12">
    <property type="entry name" value="HOMEOBOX-LEUCINE ZIPPER PROTEIN ROC8"/>
    <property type="match status" value="1"/>
</dbReference>
<dbReference type="InterPro" id="IPR042160">
    <property type="entry name" value="HD-Zip_IV"/>
</dbReference>
<dbReference type="InterPro" id="IPR009057">
    <property type="entry name" value="Homeodomain-like_sf"/>
</dbReference>
<dbReference type="Proteomes" id="UP000011116">
    <property type="component" value="Chromosome 7H"/>
</dbReference>
<keyword evidence="8 9" id="KW-0539">Nucleus</keyword>
<dbReference type="SMART" id="SM00389">
    <property type="entry name" value="HOX"/>
    <property type="match status" value="1"/>
</dbReference>
<sequence>MDSGDDQQLQEQGQKNYHRHTPSQIQALEAAFMQCSHPDETQRAMLGRDLGLEPRKVKYWFQNRRTQKKVQQERQGNDFLRAENDRIRCENIALRDALQNAVCPSCGPPVAEDYYDEQQLRVENARLKEELAGLTYKPLGSPFTQMTQGTPQMSVSPLDLSMATVQMGGHHQQFGGAGLSLDLDLSRAGMFEGCRQEDWGAHFSTNRQ</sequence>
<comment type="similarity">
    <text evidence="2">Belongs to the HD-ZIP homeobox family. Class IV subfamily.</text>
</comment>
<evidence type="ECO:0000256" key="2">
    <source>
        <dbReference type="ARBA" id="ARBA00006789"/>
    </source>
</evidence>
<dbReference type="CDD" id="cd00086">
    <property type="entry name" value="homeodomain"/>
    <property type="match status" value="1"/>
</dbReference>
<dbReference type="FunFam" id="1.10.10.60:FF:000229">
    <property type="entry name" value="Homeobox-leucine zipper protein HDG1"/>
    <property type="match status" value="1"/>
</dbReference>
<evidence type="ECO:0000256" key="3">
    <source>
        <dbReference type="ARBA" id="ARBA00023015"/>
    </source>
</evidence>
<keyword evidence="5 9" id="KW-0238">DNA-binding</keyword>
<keyword evidence="3" id="KW-0805">Transcription regulation</keyword>
<proteinExistence type="inferred from homology"/>
<dbReference type="KEGG" id="hvg:123411133"/>
<keyword evidence="14" id="KW-1185">Reference proteome</keyword>
<dbReference type="Gene3D" id="1.10.10.60">
    <property type="entry name" value="Homeodomain-like"/>
    <property type="match status" value="1"/>
</dbReference>
<evidence type="ECO:0000259" key="12">
    <source>
        <dbReference type="PROSITE" id="PS50071"/>
    </source>
</evidence>
<evidence type="ECO:0000256" key="4">
    <source>
        <dbReference type="ARBA" id="ARBA00023054"/>
    </source>
</evidence>
<name>A0A8I6YII9_HORVV</name>
<dbReference type="SUPFAM" id="SSF46689">
    <property type="entry name" value="Homeodomain-like"/>
    <property type="match status" value="1"/>
</dbReference>
<reference evidence="13" key="3">
    <citation type="submission" date="2022-01" db="UniProtKB">
        <authorList>
            <consortium name="EnsemblPlants"/>
        </authorList>
    </citation>
    <scope>IDENTIFICATION</scope>
    <source>
        <strain evidence="13">subsp. vulgare</strain>
    </source>
</reference>
<dbReference type="AlphaFoldDB" id="A0A8I6YII9"/>
<evidence type="ECO:0000256" key="10">
    <source>
        <dbReference type="RuleBase" id="RU000682"/>
    </source>
</evidence>
<keyword evidence="4" id="KW-0175">Coiled coil</keyword>
<dbReference type="GO" id="GO:0005634">
    <property type="term" value="C:nucleus"/>
    <property type="evidence" value="ECO:0007669"/>
    <property type="project" value="UniProtKB-SubCell"/>
</dbReference>
<evidence type="ECO:0000256" key="1">
    <source>
        <dbReference type="ARBA" id="ARBA00004123"/>
    </source>
</evidence>
<dbReference type="EnsemblPlants" id="HORVU.MOREX.r3.7HG0732940.1">
    <property type="protein sequence ID" value="HORVU.MOREX.r3.7HG0732940.1"/>
    <property type="gene ID" value="HORVU.MOREX.r3.7HG0732940"/>
</dbReference>
<keyword evidence="7" id="KW-0804">Transcription</keyword>
<dbReference type="PANTHER" id="PTHR45654">
    <property type="entry name" value="HOMEOBOX-LEUCINE ZIPPER PROTEIN MERISTEM L1"/>
    <property type="match status" value="1"/>
</dbReference>
<evidence type="ECO:0000256" key="6">
    <source>
        <dbReference type="ARBA" id="ARBA00023155"/>
    </source>
</evidence>
<gene>
    <name evidence="13" type="primary">LOC123411133</name>
</gene>
<evidence type="ECO:0000256" key="5">
    <source>
        <dbReference type="ARBA" id="ARBA00023125"/>
    </source>
</evidence>
<evidence type="ECO:0000256" key="9">
    <source>
        <dbReference type="PROSITE-ProRule" id="PRU00108"/>
    </source>
</evidence>
<comment type="subcellular location">
    <subcellularLocation>
        <location evidence="1 9 10">Nucleus</location>
    </subcellularLocation>
</comment>
<dbReference type="GeneID" id="123411133"/>
<reference evidence="14" key="1">
    <citation type="journal article" date="2012" name="Nature">
        <title>A physical, genetic and functional sequence assembly of the barley genome.</title>
        <authorList>
            <consortium name="The International Barley Genome Sequencing Consortium"/>
            <person name="Mayer K.F."/>
            <person name="Waugh R."/>
            <person name="Brown J.W."/>
            <person name="Schulman A."/>
            <person name="Langridge P."/>
            <person name="Platzer M."/>
            <person name="Fincher G.B."/>
            <person name="Muehlbauer G.J."/>
            <person name="Sato K."/>
            <person name="Close T.J."/>
            <person name="Wise R.P."/>
            <person name="Stein N."/>
        </authorList>
    </citation>
    <scope>NUCLEOTIDE SEQUENCE [LARGE SCALE GENOMIC DNA]</scope>
    <source>
        <strain evidence="14">cv. Morex</strain>
    </source>
</reference>
<dbReference type="Pfam" id="PF00046">
    <property type="entry name" value="Homeodomain"/>
    <property type="match status" value="1"/>
</dbReference>
<dbReference type="SMR" id="A0A8I6YII9"/>
<reference evidence="13" key="2">
    <citation type="submission" date="2020-10" db="EMBL/GenBank/DDBJ databases">
        <authorList>
            <person name="Scholz U."/>
            <person name="Mascher M."/>
            <person name="Fiebig A."/>
        </authorList>
    </citation>
    <scope>NUCLEOTIDE SEQUENCE [LARGE SCALE GENOMIC DNA]</scope>
    <source>
        <strain evidence="13">cv. Morex</strain>
    </source>
</reference>
<feature type="compositionally biased region" description="Polar residues" evidence="11">
    <location>
        <begin position="1"/>
        <end position="15"/>
    </location>
</feature>
<evidence type="ECO:0000256" key="8">
    <source>
        <dbReference type="ARBA" id="ARBA00023242"/>
    </source>
</evidence>
<dbReference type="OrthoDB" id="786892at2759"/>
<dbReference type="Gramene" id="HORVU.MOREX.r2.7HG0608280.1">
    <property type="protein sequence ID" value="HORVU.MOREX.r2.7HG0608280.1"/>
    <property type="gene ID" value="HORVU.MOREX.r2.7HG0608280"/>
</dbReference>